<proteinExistence type="predicted"/>
<gene>
    <name evidence="1" type="ORF">PMAYCL1PPCAC_18361</name>
</gene>
<name>A0AAN5I1Z0_9BILA</name>
<organism evidence="1 2">
    <name type="scientific">Pristionchus mayeri</name>
    <dbReference type="NCBI Taxonomy" id="1317129"/>
    <lineage>
        <taxon>Eukaryota</taxon>
        <taxon>Metazoa</taxon>
        <taxon>Ecdysozoa</taxon>
        <taxon>Nematoda</taxon>
        <taxon>Chromadorea</taxon>
        <taxon>Rhabditida</taxon>
        <taxon>Rhabditina</taxon>
        <taxon>Diplogasteromorpha</taxon>
        <taxon>Diplogasteroidea</taxon>
        <taxon>Neodiplogasteridae</taxon>
        <taxon>Pristionchus</taxon>
    </lineage>
</organism>
<evidence type="ECO:0000313" key="1">
    <source>
        <dbReference type="EMBL" id="GMR48166.1"/>
    </source>
</evidence>
<dbReference type="AlphaFoldDB" id="A0AAN5I1Z0"/>
<reference evidence="2" key="1">
    <citation type="submission" date="2022-10" db="EMBL/GenBank/DDBJ databases">
        <title>Genome assembly of Pristionchus species.</title>
        <authorList>
            <person name="Yoshida K."/>
            <person name="Sommer R.J."/>
        </authorList>
    </citation>
    <scope>NUCLEOTIDE SEQUENCE [LARGE SCALE GENOMIC DNA]</scope>
    <source>
        <strain evidence="2">RS5460</strain>
    </source>
</reference>
<feature type="non-terminal residue" evidence="1">
    <location>
        <position position="214"/>
    </location>
</feature>
<sequence>RMANGLDYMEWQKAAGFASRGRPIFFRTKFITHKGNATLLFRNRMHNDYRMYKFDDVISIGETLENSLFQFVQTFSTRKWNMSSFLEGFSPRRSTEYIRVEDPLGILYVVSILSSYNEEQLKKYIRFAYLHKIPNYHFLKRKYVDFPNRNVSESTQQDDCLSLVIRFFPFLLTKMKKKSMKKEMINWVQATTDMKRALYRAIDESQWMQPYDKV</sequence>
<dbReference type="Proteomes" id="UP001328107">
    <property type="component" value="Unassembled WGS sequence"/>
</dbReference>
<dbReference type="EMBL" id="BTRK01000004">
    <property type="protein sequence ID" value="GMR48166.1"/>
    <property type="molecule type" value="Genomic_DNA"/>
</dbReference>
<evidence type="ECO:0000313" key="2">
    <source>
        <dbReference type="Proteomes" id="UP001328107"/>
    </source>
</evidence>
<accession>A0AAN5I1Z0</accession>
<protein>
    <submittedName>
        <fullName evidence="1">Uncharacterized protein</fullName>
    </submittedName>
</protein>
<feature type="non-terminal residue" evidence="1">
    <location>
        <position position="1"/>
    </location>
</feature>
<comment type="caution">
    <text evidence="1">The sequence shown here is derived from an EMBL/GenBank/DDBJ whole genome shotgun (WGS) entry which is preliminary data.</text>
</comment>
<keyword evidence="2" id="KW-1185">Reference proteome</keyword>
<dbReference type="SUPFAM" id="SSF55486">
    <property type="entry name" value="Metalloproteases ('zincins'), catalytic domain"/>
    <property type="match status" value="1"/>
</dbReference>